<dbReference type="InterPro" id="IPR039391">
    <property type="entry name" value="Phytocyanin-like"/>
</dbReference>
<evidence type="ECO:0000313" key="3">
    <source>
        <dbReference type="EMBL" id="KZM84751.1"/>
    </source>
</evidence>
<dbReference type="CDD" id="cd04216">
    <property type="entry name" value="Phytocyanin"/>
    <property type="match status" value="1"/>
</dbReference>
<feature type="chain" id="PRO_5008044773" description="Phytocyanin domain-containing protein" evidence="1">
    <location>
        <begin position="24"/>
        <end position="202"/>
    </location>
</feature>
<protein>
    <recommendedName>
        <fullName evidence="2">Phytocyanin domain-containing protein</fullName>
    </recommendedName>
</protein>
<keyword evidence="1" id="KW-0732">Signal</keyword>
<dbReference type="STRING" id="79200.A0A175YNP3"/>
<name>A0A175YNP3_DAUCS</name>
<gene>
    <name evidence="3" type="ORF">DCAR_027827</name>
</gene>
<dbReference type="Pfam" id="PF02298">
    <property type="entry name" value="Cu_bind_like"/>
    <property type="match status" value="1"/>
</dbReference>
<dbReference type="AlphaFoldDB" id="A0A175YNP3"/>
<dbReference type="GO" id="GO:0005886">
    <property type="term" value="C:plasma membrane"/>
    <property type="evidence" value="ECO:0007669"/>
    <property type="project" value="TreeGrafter"/>
</dbReference>
<dbReference type="PANTHER" id="PTHR33021:SF31">
    <property type="entry name" value="OS02G0720100 PROTEIN"/>
    <property type="match status" value="1"/>
</dbReference>
<organism evidence="3">
    <name type="scientific">Daucus carota subsp. sativus</name>
    <name type="common">Carrot</name>
    <dbReference type="NCBI Taxonomy" id="79200"/>
    <lineage>
        <taxon>Eukaryota</taxon>
        <taxon>Viridiplantae</taxon>
        <taxon>Streptophyta</taxon>
        <taxon>Embryophyta</taxon>
        <taxon>Tracheophyta</taxon>
        <taxon>Spermatophyta</taxon>
        <taxon>Magnoliopsida</taxon>
        <taxon>eudicotyledons</taxon>
        <taxon>Gunneridae</taxon>
        <taxon>Pentapetalae</taxon>
        <taxon>asterids</taxon>
        <taxon>campanulids</taxon>
        <taxon>Apiales</taxon>
        <taxon>Apiaceae</taxon>
        <taxon>Apioideae</taxon>
        <taxon>Scandiceae</taxon>
        <taxon>Daucinae</taxon>
        <taxon>Daucus</taxon>
        <taxon>Daucus sect. Daucus</taxon>
    </lineage>
</organism>
<dbReference type="InterPro" id="IPR003245">
    <property type="entry name" value="Phytocyanin_dom"/>
</dbReference>
<dbReference type="PROSITE" id="PS51485">
    <property type="entry name" value="PHYTOCYANIN"/>
    <property type="match status" value="1"/>
</dbReference>
<dbReference type="Gene3D" id="2.60.40.420">
    <property type="entry name" value="Cupredoxins - blue copper proteins"/>
    <property type="match status" value="1"/>
</dbReference>
<dbReference type="GO" id="GO:0009055">
    <property type="term" value="F:electron transfer activity"/>
    <property type="evidence" value="ECO:0007669"/>
    <property type="project" value="InterPro"/>
</dbReference>
<dbReference type="Gramene" id="KZM84751">
    <property type="protein sequence ID" value="KZM84751"/>
    <property type="gene ID" value="DCAR_027827"/>
</dbReference>
<evidence type="ECO:0000256" key="1">
    <source>
        <dbReference type="SAM" id="SignalP"/>
    </source>
</evidence>
<dbReference type="InterPro" id="IPR008972">
    <property type="entry name" value="Cupredoxin"/>
</dbReference>
<dbReference type="SUPFAM" id="SSF49503">
    <property type="entry name" value="Cupredoxins"/>
    <property type="match status" value="1"/>
</dbReference>
<reference evidence="3" key="1">
    <citation type="journal article" date="2016" name="Nat. Genet.">
        <title>A high-quality carrot genome assembly provides new insights into carotenoid accumulation and asterid genome evolution.</title>
        <authorList>
            <person name="Iorizzo M."/>
            <person name="Ellison S."/>
            <person name="Senalik D."/>
            <person name="Zeng P."/>
            <person name="Satapoomin P."/>
            <person name="Huang J."/>
            <person name="Bowman M."/>
            <person name="Iovene M."/>
            <person name="Sanseverino W."/>
            <person name="Cavagnaro P."/>
            <person name="Yildiz M."/>
            <person name="Macko-Podgorni A."/>
            <person name="Moranska E."/>
            <person name="Grzebelus E."/>
            <person name="Grzebelus D."/>
            <person name="Ashrafi H."/>
            <person name="Zheng Z."/>
            <person name="Cheng S."/>
            <person name="Spooner D."/>
            <person name="Van Deynze A."/>
            <person name="Simon P."/>
        </authorList>
    </citation>
    <scope>NUCLEOTIDE SEQUENCE [LARGE SCALE GENOMIC DNA]</scope>
    <source>
        <tissue evidence="3">Leaf</tissue>
    </source>
</reference>
<feature type="signal peptide" evidence="1">
    <location>
        <begin position="1"/>
        <end position="23"/>
    </location>
</feature>
<comment type="caution">
    <text evidence="3">The sequence shown here is derived from an EMBL/GenBank/DDBJ whole genome shotgun (WGS) entry which is preliminary data.</text>
</comment>
<evidence type="ECO:0000259" key="2">
    <source>
        <dbReference type="PROSITE" id="PS51485"/>
    </source>
</evidence>
<dbReference type="PANTHER" id="PTHR33021">
    <property type="entry name" value="BLUE COPPER PROTEIN"/>
    <property type="match status" value="1"/>
</dbReference>
<sequence>MAGALKLLIALILIISVASTGSAAVQQHVVGGDQGWDVSSDIASWSSARSFRVGDLICKLPALPPSMYSRFNVRTRFGYKAEEESVVELRSIEEYISCDLSNPLSILTDGLNKIPLEKQGFRYFTSGNTESCQNGLKLHVEVQSQDKYKLTTVGSSEDGYKMVVATGPSPSISAHDNEFCFVLLIGAVALHVAMAWHENSLI</sequence>
<proteinExistence type="predicted"/>
<dbReference type="EMBL" id="LNRQ01000008">
    <property type="protein sequence ID" value="KZM84751.1"/>
    <property type="molecule type" value="Genomic_DNA"/>
</dbReference>
<accession>A0A175YNP3</accession>
<dbReference type="OMA" id="ANTGVKW"/>
<feature type="domain" description="Phytocyanin" evidence="2">
    <location>
        <begin position="26"/>
        <end position="144"/>
    </location>
</feature>